<proteinExistence type="predicted"/>
<dbReference type="STRING" id="449.LHA_3102"/>
<dbReference type="Pfam" id="PF00313">
    <property type="entry name" value="CSD"/>
    <property type="match status" value="1"/>
</dbReference>
<dbReference type="SMART" id="SM00357">
    <property type="entry name" value="CSP"/>
    <property type="match status" value="1"/>
</dbReference>
<dbReference type="InterPro" id="IPR050181">
    <property type="entry name" value="Cold_shock_domain"/>
</dbReference>
<protein>
    <submittedName>
        <fullName evidence="5">Cold shock-like protein CspA</fullName>
    </submittedName>
</protein>
<dbReference type="AlphaFoldDB" id="A0A0A8UTN9"/>
<dbReference type="GO" id="GO:0003676">
    <property type="term" value="F:nucleic acid binding"/>
    <property type="evidence" value="ECO:0007669"/>
    <property type="project" value="InterPro"/>
</dbReference>
<dbReference type="EMBL" id="LN681225">
    <property type="protein sequence ID" value="CEK12088.1"/>
    <property type="molecule type" value="Genomic_DNA"/>
</dbReference>
<feature type="domain" description="CSD" evidence="4">
    <location>
        <begin position="4"/>
        <end position="70"/>
    </location>
</feature>
<dbReference type="InterPro" id="IPR012340">
    <property type="entry name" value="NA-bd_OB-fold"/>
</dbReference>
<dbReference type="PATRIC" id="fig|449.7.peg.1634"/>
<keyword evidence="6" id="KW-1185">Reference proteome</keyword>
<dbReference type="InterPro" id="IPR011129">
    <property type="entry name" value="CSD"/>
</dbReference>
<accession>A0A0A8UTN9</accession>
<evidence type="ECO:0000313" key="6">
    <source>
        <dbReference type="Proteomes" id="UP000032803"/>
    </source>
</evidence>
<dbReference type="Proteomes" id="UP000032803">
    <property type="component" value="Chromosome I"/>
</dbReference>
<dbReference type="PRINTS" id="PR00050">
    <property type="entry name" value="COLDSHOCK"/>
</dbReference>
<dbReference type="CDD" id="cd04458">
    <property type="entry name" value="CSP_CDS"/>
    <property type="match status" value="1"/>
</dbReference>
<dbReference type="InterPro" id="IPR002059">
    <property type="entry name" value="CSP_DNA-bd"/>
</dbReference>
<dbReference type="SUPFAM" id="SSF50249">
    <property type="entry name" value="Nucleic acid-binding proteins"/>
    <property type="match status" value="1"/>
</dbReference>
<dbReference type="OrthoDB" id="9810590at2"/>
<evidence type="ECO:0000256" key="2">
    <source>
        <dbReference type="ARBA" id="ARBA00022490"/>
    </source>
</evidence>
<evidence type="ECO:0000259" key="4">
    <source>
        <dbReference type="PROSITE" id="PS51857"/>
    </source>
</evidence>
<dbReference type="RefSeq" id="WP_045107167.1">
    <property type="nucleotide sequence ID" value="NZ_LN681225.1"/>
</dbReference>
<dbReference type="InterPro" id="IPR019844">
    <property type="entry name" value="CSD_CS"/>
</dbReference>
<name>A0A0A8UTN9_LEGHA</name>
<dbReference type="InterPro" id="IPR012156">
    <property type="entry name" value="Cold_shock_CspA"/>
</dbReference>
<evidence type="ECO:0000313" key="5">
    <source>
        <dbReference type="EMBL" id="CEK12088.1"/>
    </source>
</evidence>
<evidence type="ECO:0000256" key="3">
    <source>
        <dbReference type="RuleBase" id="RU000408"/>
    </source>
</evidence>
<evidence type="ECO:0000256" key="1">
    <source>
        <dbReference type="ARBA" id="ARBA00004496"/>
    </source>
</evidence>
<dbReference type="GO" id="GO:0005829">
    <property type="term" value="C:cytosol"/>
    <property type="evidence" value="ECO:0007669"/>
    <property type="project" value="UniProtKB-ARBA"/>
</dbReference>
<dbReference type="PROSITE" id="PS00352">
    <property type="entry name" value="CSD_1"/>
    <property type="match status" value="1"/>
</dbReference>
<reference evidence="6" key="1">
    <citation type="submission" date="2014-09" db="EMBL/GenBank/DDBJ databases">
        <authorList>
            <person name="Gomez-Valero L."/>
        </authorList>
    </citation>
    <scope>NUCLEOTIDE SEQUENCE [LARGE SCALE GENOMIC DNA]</scope>
    <source>
        <strain evidence="6">ATCC35250</strain>
    </source>
</reference>
<dbReference type="PANTHER" id="PTHR11544">
    <property type="entry name" value="COLD SHOCK DOMAIN CONTAINING PROTEINS"/>
    <property type="match status" value="1"/>
</dbReference>
<dbReference type="FunFam" id="2.40.50.140:FF:000006">
    <property type="entry name" value="Cold shock protein CspC"/>
    <property type="match status" value="1"/>
</dbReference>
<organism evidence="5 6">
    <name type="scientific">Legionella hackeliae</name>
    <dbReference type="NCBI Taxonomy" id="449"/>
    <lineage>
        <taxon>Bacteria</taxon>
        <taxon>Pseudomonadati</taxon>
        <taxon>Pseudomonadota</taxon>
        <taxon>Gammaproteobacteria</taxon>
        <taxon>Legionellales</taxon>
        <taxon>Legionellaceae</taxon>
        <taxon>Legionella</taxon>
    </lineage>
</organism>
<dbReference type="Gene3D" id="2.40.50.140">
    <property type="entry name" value="Nucleic acid-binding proteins"/>
    <property type="match status" value="1"/>
</dbReference>
<sequence length="71" mass="7941">MSEKETGHVKWFNDDKGYGFISRDNGQDDVFVHFRAIVSEAGRKTLKEGQRVAFLVTKGPKGLQAEEVTAI</sequence>
<dbReference type="PIRSF" id="PIRSF002599">
    <property type="entry name" value="Cold_shock_A"/>
    <property type="match status" value="1"/>
</dbReference>
<dbReference type="PROSITE" id="PS51857">
    <property type="entry name" value="CSD_2"/>
    <property type="match status" value="1"/>
</dbReference>
<comment type="subcellular location">
    <subcellularLocation>
        <location evidence="1 3">Cytoplasm</location>
    </subcellularLocation>
</comment>
<dbReference type="HOGENOM" id="CLU_117621_2_1_6"/>
<dbReference type="KEGG" id="lha:LHA_3102"/>
<gene>
    <name evidence="5" type="primary">cspA</name>
    <name evidence="5" type="ORF">LHA_3102</name>
</gene>
<keyword evidence="2" id="KW-0963">Cytoplasm</keyword>